<reference evidence="2 3" key="1">
    <citation type="submission" date="2020-08" db="EMBL/GenBank/DDBJ databases">
        <title>Description of novel Flavobacterium F-380 isolate.</title>
        <authorList>
            <person name="Saticioglu I.B."/>
            <person name="Duman M."/>
            <person name="Altun S."/>
        </authorList>
    </citation>
    <scope>NUCLEOTIDE SEQUENCE [LARGE SCALE GENOMIC DNA]</scope>
    <source>
        <strain evidence="2 3">F-380</strain>
    </source>
</reference>
<comment type="caution">
    <text evidence="2">The sequence shown here is derived from an EMBL/GenBank/DDBJ whole genome shotgun (WGS) entry which is preliminary data.</text>
</comment>
<feature type="domain" description="HTH luxR-type" evidence="1">
    <location>
        <begin position="21"/>
        <end position="78"/>
    </location>
</feature>
<dbReference type="InterPro" id="IPR016032">
    <property type="entry name" value="Sig_transdc_resp-reg_C-effctor"/>
</dbReference>
<dbReference type="InterPro" id="IPR036388">
    <property type="entry name" value="WH-like_DNA-bd_sf"/>
</dbReference>
<gene>
    <name evidence="2" type="ORF">H8R23_05135</name>
</gene>
<organism evidence="2 3">
    <name type="scientific">Flavobacterium kayseriense</name>
    <dbReference type="NCBI Taxonomy" id="2764714"/>
    <lineage>
        <taxon>Bacteria</taxon>
        <taxon>Pseudomonadati</taxon>
        <taxon>Bacteroidota</taxon>
        <taxon>Flavobacteriia</taxon>
        <taxon>Flavobacteriales</taxon>
        <taxon>Flavobacteriaceae</taxon>
        <taxon>Flavobacterium</taxon>
    </lineage>
</organism>
<keyword evidence="3" id="KW-1185">Reference proteome</keyword>
<dbReference type="InterPro" id="IPR000792">
    <property type="entry name" value="Tscrpt_reg_LuxR_C"/>
</dbReference>
<dbReference type="Gene3D" id="1.10.10.10">
    <property type="entry name" value="Winged helix-like DNA-binding domain superfamily/Winged helix DNA-binding domain"/>
    <property type="match status" value="1"/>
</dbReference>
<evidence type="ECO:0000259" key="1">
    <source>
        <dbReference type="SMART" id="SM00421"/>
    </source>
</evidence>
<accession>A0ABR7J5N5</accession>
<evidence type="ECO:0000313" key="2">
    <source>
        <dbReference type="EMBL" id="MBC5840782.1"/>
    </source>
</evidence>
<evidence type="ECO:0000313" key="3">
    <source>
        <dbReference type="Proteomes" id="UP000629963"/>
    </source>
</evidence>
<dbReference type="SUPFAM" id="SSF46894">
    <property type="entry name" value="C-terminal effector domain of the bipartite response regulators"/>
    <property type="match status" value="1"/>
</dbReference>
<dbReference type="SMART" id="SM00421">
    <property type="entry name" value="HTH_LUXR"/>
    <property type="match status" value="1"/>
</dbReference>
<proteinExistence type="predicted"/>
<protein>
    <recommendedName>
        <fullName evidence="1">HTH luxR-type domain-containing protein</fullName>
    </recommendedName>
</protein>
<name>A0ABR7J5N5_9FLAO</name>
<dbReference type="Proteomes" id="UP000629963">
    <property type="component" value="Unassembled WGS sequence"/>
</dbReference>
<sequence length="90" mass="10473">MTNINNYPVKQRNKTIYSTVDIPLTPFEIDMIKLLATEDTLPVIAEKLKVCINTFETRKHKLFEKLHVLSRARLVAVCYDLRILKPQICT</sequence>
<dbReference type="EMBL" id="JACRUJ010000001">
    <property type="protein sequence ID" value="MBC5840782.1"/>
    <property type="molecule type" value="Genomic_DNA"/>
</dbReference>
<dbReference type="RefSeq" id="WP_187009337.1">
    <property type="nucleotide sequence ID" value="NZ_JACRUJ010000001.1"/>
</dbReference>